<protein>
    <submittedName>
        <fullName evidence="2">Uncharacterized protein</fullName>
    </submittedName>
</protein>
<sequence>GGTKEFPYPKYVWSPSGGWWCNPRHWRRNTNIGLLIVVLSCIPVAYISAKLERRPVAPYRHIPSQRWCKYAETDDPSLQKAH</sequence>
<dbReference type="EnsemblMetazoa" id="Aqu2.1.27124_001">
    <property type="protein sequence ID" value="Aqu2.1.27124_001"/>
    <property type="gene ID" value="Aqu2.1.27124"/>
</dbReference>
<dbReference type="STRING" id="400682.A0A1X7UGN9"/>
<reference evidence="2" key="1">
    <citation type="submission" date="2017-05" db="UniProtKB">
        <authorList>
            <consortium name="EnsemblMetazoa"/>
        </authorList>
    </citation>
    <scope>IDENTIFICATION</scope>
</reference>
<dbReference type="eggNOG" id="ENOG502S6YK">
    <property type="taxonomic scope" value="Eukaryota"/>
</dbReference>
<name>A0A1X7UGN9_AMPQE</name>
<evidence type="ECO:0000256" key="1">
    <source>
        <dbReference type="SAM" id="Phobius"/>
    </source>
</evidence>
<keyword evidence="1" id="KW-1133">Transmembrane helix</keyword>
<organism evidence="2">
    <name type="scientific">Amphimedon queenslandica</name>
    <name type="common">Sponge</name>
    <dbReference type="NCBI Taxonomy" id="400682"/>
    <lineage>
        <taxon>Eukaryota</taxon>
        <taxon>Metazoa</taxon>
        <taxon>Porifera</taxon>
        <taxon>Demospongiae</taxon>
        <taxon>Heteroscleromorpha</taxon>
        <taxon>Haplosclerida</taxon>
        <taxon>Niphatidae</taxon>
        <taxon>Amphimedon</taxon>
    </lineage>
</organism>
<dbReference type="AlphaFoldDB" id="A0A1X7UGN9"/>
<accession>A0A1X7UGN9</accession>
<proteinExistence type="predicted"/>
<keyword evidence="1" id="KW-0812">Transmembrane</keyword>
<feature type="transmembrane region" description="Helical" evidence="1">
    <location>
        <begin position="32"/>
        <end position="49"/>
    </location>
</feature>
<dbReference type="PANTHER" id="PTHR34286">
    <property type="entry name" value="TRANSMEMBRANE PROTEIN"/>
    <property type="match status" value="1"/>
</dbReference>
<evidence type="ECO:0000313" key="2">
    <source>
        <dbReference type="EnsemblMetazoa" id="Aqu2.1.27124_001"/>
    </source>
</evidence>
<dbReference type="PANTHER" id="PTHR34286:SF1">
    <property type="entry name" value="TRANSMEMBRANE PROTEIN"/>
    <property type="match status" value="1"/>
</dbReference>
<dbReference type="InParanoid" id="A0A1X7UGN9"/>
<dbReference type="OMA" id="WEWHPSR"/>
<keyword evidence="1" id="KW-0472">Membrane</keyword>